<dbReference type="HAMAP" id="MF_00018">
    <property type="entry name" value="UPF0758_YicR"/>
    <property type="match status" value="1"/>
</dbReference>
<dbReference type="Pfam" id="PF04002">
    <property type="entry name" value="RadC"/>
    <property type="match status" value="1"/>
</dbReference>
<dbReference type="GO" id="GO:0006508">
    <property type="term" value="P:proteolysis"/>
    <property type="evidence" value="ECO:0007669"/>
    <property type="project" value="UniProtKB-KW"/>
</dbReference>
<dbReference type="PANTHER" id="PTHR30471:SF3">
    <property type="entry name" value="UPF0758 PROTEIN YEES-RELATED"/>
    <property type="match status" value="1"/>
</dbReference>
<accession>A0A0F1ANB9</accession>
<dbReference type="PROSITE" id="PS01302">
    <property type="entry name" value="UPF0758"/>
    <property type="match status" value="1"/>
</dbReference>
<dbReference type="GeneID" id="72829986"/>
<evidence type="ECO:0000256" key="3">
    <source>
        <dbReference type="ARBA" id="ARBA00022801"/>
    </source>
</evidence>
<dbReference type="SUPFAM" id="SSF47781">
    <property type="entry name" value="RuvA domain 2-like"/>
    <property type="match status" value="1"/>
</dbReference>
<dbReference type="PATRIC" id="fig|1619248.3.peg.3127"/>
<dbReference type="PROSITE" id="PS50249">
    <property type="entry name" value="MPN"/>
    <property type="match status" value="1"/>
</dbReference>
<dbReference type="EMBL" id="JZYX01000041">
    <property type="protein sequence ID" value="KJN23626.1"/>
    <property type="molecule type" value="Genomic_DNA"/>
</dbReference>
<dbReference type="GO" id="GO:0008237">
    <property type="term" value="F:metallopeptidase activity"/>
    <property type="evidence" value="ECO:0007669"/>
    <property type="project" value="UniProtKB-KW"/>
</dbReference>
<comment type="caution">
    <text evidence="8">The sequence shown here is derived from an EMBL/GenBank/DDBJ whole genome shotgun (WGS) entry which is preliminary data.</text>
</comment>
<dbReference type="InterPro" id="IPR037518">
    <property type="entry name" value="MPN"/>
</dbReference>
<keyword evidence="5" id="KW-0482">Metalloprotease</keyword>
<dbReference type="AlphaFoldDB" id="A0A0F1ANB9"/>
<reference evidence="9" key="2">
    <citation type="submission" date="2022-11" db="EMBL/GenBank/DDBJ databases">
        <title>blaNDM-1 and qnrB1 co-producing ST413 Enterobacter.</title>
        <authorList>
            <person name="Halder G."/>
            <person name="Chaudhuri B."/>
            <person name="Dutta S."/>
        </authorList>
    </citation>
    <scope>NUCLEOTIDE SEQUENCE</scope>
    <source>
        <strain evidence="9">PEER684</strain>
    </source>
</reference>
<evidence type="ECO:0000256" key="1">
    <source>
        <dbReference type="ARBA" id="ARBA00022670"/>
    </source>
</evidence>
<dbReference type="PANTHER" id="PTHR30471">
    <property type="entry name" value="DNA REPAIR PROTEIN RADC"/>
    <property type="match status" value="1"/>
</dbReference>
<dbReference type="InterPro" id="IPR001405">
    <property type="entry name" value="UPF0758"/>
</dbReference>
<dbReference type="InterPro" id="IPR022820">
    <property type="entry name" value="UPF0758_YicR"/>
</dbReference>
<keyword evidence="2" id="KW-0479">Metal-binding</keyword>
<feature type="domain" description="MPN" evidence="7">
    <location>
        <begin position="100"/>
        <end position="222"/>
    </location>
</feature>
<dbReference type="InterPro" id="IPR046778">
    <property type="entry name" value="UPF0758_N"/>
</dbReference>
<dbReference type="NCBIfam" id="NF000642">
    <property type="entry name" value="PRK00024.1"/>
    <property type="match status" value="1"/>
</dbReference>
<reference evidence="8 10" key="1">
    <citation type="submission" date="2015-03" db="EMBL/GenBank/DDBJ databases">
        <authorList>
            <person name="McCorrison J."/>
            <person name="Sanka R."/>
            <person name="Adams M."/>
            <person name="Brinkac L."/>
            <person name="Nierman W."/>
            <person name="Sutton G."/>
            <person name="Nelson K."/>
            <person name="Kiedrowski L."/>
            <person name="Guerrero D."/>
            <person name="Bonomo R."/>
        </authorList>
    </citation>
    <scope>NUCLEOTIDE SEQUENCE [LARGE SCALE GENOMIC DNA]</scope>
    <source>
        <strain evidence="8 10">35699</strain>
    </source>
</reference>
<dbReference type="Pfam" id="PF20582">
    <property type="entry name" value="UPF0758_N"/>
    <property type="match status" value="1"/>
</dbReference>
<organism evidence="8 10">
    <name type="scientific">Enterobacter sichuanensis</name>
    <dbReference type="NCBI Taxonomy" id="2071710"/>
    <lineage>
        <taxon>Bacteria</taxon>
        <taxon>Pseudomonadati</taxon>
        <taxon>Pseudomonadota</taxon>
        <taxon>Gammaproteobacteria</taxon>
        <taxon>Enterobacterales</taxon>
        <taxon>Enterobacteriaceae</taxon>
        <taxon>Enterobacter</taxon>
        <taxon>Enterobacter cloacae complex</taxon>
    </lineage>
</organism>
<dbReference type="Proteomes" id="UP001185068">
    <property type="component" value="Unassembled WGS sequence"/>
</dbReference>
<evidence type="ECO:0000259" key="7">
    <source>
        <dbReference type="PROSITE" id="PS50249"/>
    </source>
</evidence>
<dbReference type="InterPro" id="IPR020891">
    <property type="entry name" value="UPF0758_CS"/>
</dbReference>
<evidence type="ECO:0000256" key="4">
    <source>
        <dbReference type="ARBA" id="ARBA00022833"/>
    </source>
</evidence>
<keyword evidence="3" id="KW-0378">Hydrolase</keyword>
<dbReference type="InterPro" id="IPR010994">
    <property type="entry name" value="RuvA_2-like"/>
</dbReference>
<dbReference type="InterPro" id="IPR025657">
    <property type="entry name" value="RadC_JAB"/>
</dbReference>
<dbReference type="Proteomes" id="UP000033352">
    <property type="component" value="Unassembled WGS sequence"/>
</dbReference>
<dbReference type="NCBIfam" id="TIGR00608">
    <property type="entry name" value="radc"/>
    <property type="match status" value="1"/>
</dbReference>
<keyword evidence="1" id="KW-0645">Protease</keyword>
<dbReference type="GO" id="GO:0046872">
    <property type="term" value="F:metal ion binding"/>
    <property type="evidence" value="ECO:0007669"/>
    <property type="project" value="UniProtKB-KW"/>
</dbReference>
<evidence type="ECO:0000256" key="5">
    <source>
        <dbReference type="ARBA" id="ARBA00023049"/>
    </source>
</evidence>
<evidence type="ECO:0000313" key="9">
    <source>
        <dbReference type="EMBL" id="MDR9944570.1"/>
    </source>
</evidence>
<evidence type="ECO:0000313" key="8">
    <source>
        <dbReference type="EMBL" id="KJN23626.1"/>
    </source>
</evidence>
<dbReference type="Gene3D" id="3.40.140.10">
    <property type="entry name" value="Cytidine Deaminase, domain 2"/>
    <property type="match status" value="1"/>
</dbReference>
<proteinExistence type="inferred from homology"/>
<evidence type="ECO:0000256" key="6">
    <source>
        <dbReference type="HAMAP-Rule" id="MF_00018"/>
    </source>
</evidence>
<evidence type="ECO:0000313" key="10">
    <source>
        <dbReference type="Proteomes" id="UP000033352"/>
    </source>
</evidence>
<dbReference type="RefSeq" id="WP_045286232.1">
    <property type="nucleotide sequence ID" value="NZ_CP027986.1"/>
</dbReference>
<evidence type="ECO:0000256" key="2">
    <source>
        <dbReference type="ARBA" id="ARBA00022723"/>
    </source>
</evidence>
<comment type="similarity">
    <text evidence="6">Belongs to the UPF0758 family. YicR subfamily.</text>
</comment>
<gene>
    <name evidence="9" type="primary">radC</name>
    <name evidence="9" type="ORF">MX989_00415</name>
    <name evidence="8" type="ORF">SS37_18135</name>
</gene>
<dbReference type="OrthoDB" id="9804482at2"/>
<dbReference type="EMBL" id="JALLIR010000001">
    <property type="protein sequence ID" value="MDR9944570.1"/>
    <property type="molecule type" value="Genomic_DNA"/>
</dbReference>
<dbReference type="CDD" id="cd08071">
    <property type="entry name" value="MPN_DUF2466"/>
    <property type="match status" value="1"/>
</dbReference>
<sequence length="222" mass="25216">MEDEDEQLLPREKLLRNGVTLLKDDELLALFLRTGTPGKNVFTLAKELIAHFGSLYGLLTADLAQFKHVEGIGVAKYAQLRGIAELARRFHNVRIEKEEPILTPVMTREFLQSQLTDAEREIFMVIFLDNRNRVLKHSCLFAGTLSHVEVHPREIVREAIKVNAAGVILAHNHPSGCAQPSRADKEITERIIKCCQFMDIRVLDHLIIGRGEYISFAEHGWI</sequence>
<name>A0A0F1ANB9_9ENTR</name>
<protein>
    <recommendedName>
        <fullName evidence="6">UPF0758 protein MX989_00415</fullName>
    </recommendedName>
</protein>
<keyword evidence="4" id="KW-0862">Zinc</keyword>